<dbReference type="SMART" id="SM00283">
    <property type="entry name" value="MA"/>
    <property type="match status" value="1"/>
</dbReference>
<dbReference type="RefSeq" id="WP_051491710.1">
    <property type="nucleotide sequence ID" value="NZ_JAME01000001.1"/>
</dbReference>
<dbReference type="Gene3D" id="1.10.287.950">
    <property type="entry name" value="Methyl-accepting chemotaxis protein"/>
    <property type="match status" value="1"/>
</dbReference>
<dbReference type="GO" id="GO:0006935">
    <property type="term" value="P:chemotaxis"/>
    <property type="evidence" value="ECO:0007669"/>
    <property type="project" value="UniProtKB-KW"/>
</dbReference>
<feature type="compositionally biased region" description="Low complexity" evidence="4">
    <location>
        <begin position="418"/>
        <end position="428"/>
    </location>
</feature>
<name>X7FG54_9RHOB</name>
<evidence type="ECO:0000313" key="8">
    <source>
        <dbReference type="EMBL" id="ETX30984.1"/>
    </source>
</evidence>
<dbReference type="Proteomes" id="UP000023430">
    <property type="component" value="Unassembled WGS sequence"/>
</dbReference>
<dbReference type="SMART" id="SM00304">
    <property type="entry name" value="HAMP"/>
    <property type="match status" value="2"/>
</dbReference>
<evidence type="ECO:0000259" key="6">
    <source>
        <dbReference type="PROSITE" id="PS50111"/>
    </source>
</evidence>
<keyword evidence="1" id="KW-0145">Chemotaxis</keyword>
<dbReference type="PANTHER" id="PTHR43531:SF11">
    <property type="entry name" value="METHYL-ACCEPTING CHEMOTAXIS PROTEIN 3"/>
    <property type="match status" value="1"/>
</dbReference>
<evidence type="ECO:0000256" key="3">
    <source>
        <dbReference type="PROSITE-ProRule" id="PRU00284"/>
    </source>
</evidence>
<keyword evidence="5" id="KW-0472">Membrane</keyword>
<dbReference type="InterPro" id="IPR051310">
    <property type="entry name" value="MCP_chemotaxis"/>
</dbReference>
<evidence type="ECO:0000256" key="2">
    <source>
        <dbReference type="ARBA" id="ARBA00029447"/>
    </source>
</evidence>
<dbReference type="AlphaFoldDB" id="X7FG54"/>
<reference evidence="8 9" key="1">
    <citation type="submission" date="2014-01" db="EMBL/GenBank/DDBJ databases">
        <title>Roseivivax isoporae LMG 25204 Genome Sequencing.</title>
        <authorList>
            <person name="Lai Q."/>
            <person name="Li G."/>
            <person name="Shao Z."/>
        </authorList>
    </citation>
    <scope>NUCLEOTIDE SEQUENCE [LARGE SCALE GENOMIC DNA]</scope>
    <source>
        <strain evidence="8 9">LMG 25204</strain>
    </source>
</reference>
<dbReference type="PROSITE" id="PS50111">
    <property type="entry name" value="CHEMOTAXIS_TRANSDUC_2"/>
    <property type="match status" value="1"/>
</dbReference>
<dbReference type="Gene3D" id="6.10.340.10">
    <property type="match status" value="1"/>
</dbReference>
<keyword evidence="3" id="KW-0807">Transducer</keyword>
<proteinExistence type="inferred from homology"/>
<dbReference type="eggNOG" id="COG0840">
    <property type="taxonomic scope" value="Bacteria"/>
</dbReference>
<dbReference type="GO" id="GO:0016020">
    <property type="term" value="C:membrane"/>
    <property type="evidence" value="ECO:0007669"/>
    <property type="project" value="InterPro"/>
</dbReference>
<gene>
    <name evidence="8" type="ORF">RISW2_00970</name>
</gene>
<dbReference type="PANTHER" id="PTHR43531">
    <property type="entry name" value="PROTEIN ICFG"/>
    <property type="match status" value="1"/>
</dbReference>
<dbReference type="PROSITE" id="PS50885">
    <property type="entry name" value="HAMP"/>
    <property type="match status" value="2"/>
</dbReference>
<evidence type="ECO:0000259" key="7">
    <source>
        <dbReference type="PROSITE" id="PS50885"/>
    </source>
</evidence>
<dbReference type="Pfam" id="PF00015">
    <property type="entry name" value="MCPsignal"/>
    <property type="match status" value="1"/>
</dbReference>
<feature type="compositionally biased region" description="Basic and acidic residues" evidence="4">
    <location>
        <begin position="387"/>
        <end position="417"/>
    </location>
</feature>
<feature type="region of interest" description="Disordered" evidence="4">
    <location>
        <begin position="387"/>
        <end position="428"/>
    </location>
</feature>
<evidence type="ECO:0000256" key="5">
    <source>
        <dbReference type="SAM" id="Phobius"/>
    </source>
</evidence>
<dbReference type="PRINTS" id="PR00260">
    <property type="entry name" value="CHEMTRNSDUCR"/>
</dbReference>
<dbReference type="PATRIC" id="fig|1449351.3.peg.199"/>
<keyword evidence="9" id="KW-1185">Reference proteome</keyword>
<dbReference type="STRING" id="1449351.RISW2_00970"/>
<feature type="domain" description="HAMP" evidence="7">
    <location>
        <begin position="473"/>
        <end position="525"/>
    </location>
</feature>
<dbReference type="InterPro" id="IPR003660">
    <property type="entry name" value="HAMP_dom"/>
</dbReference>
<dbReference type="SUPFAM" id="SSF58104">
    <property type="entry name" value="Methyl-accepting chemotaxis protein (MCP) signaling domain"/>
    <property type="match status" value="1"/>
</dbReference>
<comment type="caution">
    <text evidence="8">The sequence shown here is derived from an EMBL/GenBank/DDBJ whole genome shotgun (WGS) entry which is preliminary data.</text>
</comment>
<keyword evidence="5" id="KW-1133">Transmembrane helix</keyword>
<protein>
    <submittedName>
        <fullName evidence="8">Methyl-accepting chemotaxis protein</fullName>
    </submittedName>
</protein>
<keyword evidence="5" id="KW-0812">Transmembrane</keyword>
<dbReference type="InterPro" id="IPR004090">
    <property type="entry name" value="Chemotax_Me-accpt_rcpt"/>
</dbReference>
<evidence type="ECO:0000313" key="9">
    <source>
        <dbReference type="Proteomes" id="UP000023430"/>
    </source>
</evidence>
<comment type="similarity">
    <text evidence="2">Belongs to the methyl-accepting chemotaxis (MCP) protein family.</text>
</comment>
<feature type="transmembrane region" description="Helical" evidence="5">
    <location>
        <begin position="304"/>
        <end position="326"/>
    </location>
</feature>
<evidence type="ECO:0000256" key="1">
    <source>
        <dbReference type="ARBA" id="ARBA00022500"/>
    </source>
</evidence>
<evidence type="ECO:0000256" key="4">
    <source>
        <dbReference type="SAM" id="MobiDB-lite"/>
    </source>
</evidence>
<dbReference type="EMBL" id="JAME01000001">
    <property type="protein sequence ID" value="ETX30984.1"/>
    <property type="molecule type" value="Genomic_DNA"/>
</dbReference>
<dbReference type="GO" id="GO:0004888">
    <property type="term" value="F:transmembrane signaling receptor activity"/>
    <property type="evidence" value="ECO:0007669"/>
    <property type="project" value="InterPro"/>
</dbReference>
<dbReference type="OrthoDB" id="5349256at2"/>
<sequence>MSASIRSKVGWGFALFACVMLLTQGATYLTVRALAGEGLFAARALSPVATGAQHLRGDVAVATTLLLRGAAGEEPFDPAAVSRTFEEAQRRLAEVMRDAEERLPQDDDLASLGAALRQAETRLAALVAAADRRLALIGNAVGVGSDADVIFDALYDDLVARLATLAALPELRAEAPAQARAGEARHALAHGHLILAEILGGDGGESFAEVAASFDAARTAVVALAAAGADGRLDAIAGDIDRLSALAEERHAASVARRGQIAEADTAFRTALDAATGATDAVVRIVEGQMAVAADRMLESRNHAMVNVAAALAVVIALAGAAYILLNARVVRRILDLQRSMDRLIAGDLGAEMPGWESRDELGHLRTSMTVFRDTLVERDRLEARRREAEARERDARDAAARAAAEEEARERSRAEQEQGAAARRQAEEQSAAADITLVVQDWARGDFSRDLSLEGKAGVYRDLCEGLNGIAAATRGALDDIVAALRALSDGDLTYRTSRAHAGVFRELGQAVDACAGSIADAVRRIRAAGESVDGGARTIGASAEDMARRTEQTAATLEETATGIEEMAKALKATEAAAAETSTSVQEIDRGAAQGTEVVSNAIAAMREIEGSSDAIRRIIEVIDGISFQTNLLALNAGVEAARAGEAGRGFAVVASEVRALASRSSEASREIEALIAESGRHVGNGVSLVNQTGEALAQIAGSVTAISARIQDIAGASRETAGRVTEISRATSALERATQQSAAMFEQTNAAVQALRDESAGLMQAVGRFRVAAEPGLDAHRAPARGEMRRSA</sequence>
<dbReference type="GO" id="GO:0007165">
    <property type="term" value="P:signal transduction"/>
    <property type="evidence" value="ECO:0007669"/>
    <property type="project" value="UniProtKB-KW"/>
</dbReference>
<feature type="domain" description="Methyl-accepting transducer" evidence="6">
    <location>
        <begin position="530"/>
        <end position="759"/>
    </location>
</feature>
<accession>X7FG54</accession>
<feature type="domain" description="HAMP" evidence="7">
    <location>
        <begin position="328"/>
        <end position="381"/>
    </location>
</feature>
<organism evidence="8 9">
    <name type="scientific">Roseivivax isoporae LMG 25204</name>
    <dbReference type="NCBI Taxonomy" id="1449351"/>
    <lineage>
        <taxon>Bacteria</taxon>
        <taxon>Pseudomonadati</taxon>
        <taxon>Pseudomonadota</taxon>
        <taxon>Alphaproteobacteria</taxon>
        <taxon>Rhodobacterales</taxon>
        <taxon>Roseobacteraceae</taxon>
        <taxon>Roseivivax</taxon>
    </lineage>
</organism>
<dbReference type="InterPro" id="IPR004089">
    <property type="entry name" value="MCPsignal_dom"/>
</dbReference>
<dbReference type="SUPFAM" id="SSF158472">
    <property type="entry name" value="HAMP domain-like"/>
    <property type="match status" value="1"/>
</dbReference>